<dbReference type="InterPro" id="IPR013083">
    <property type="entry name" value="Znf_RING/FYVE/PHD"/>
</dbReference>
<feature type="compositionally biased region" description="Basic and acidic residues" evidence="14">
    <location>
        <begin position="620"/>
        <end position="631"/>
    </location>
</feature>
<dbReference type="GO" id="GO:0005634">
    <property type="term" value="C:nucleus"/>
    <property type="evidence" value="ECO:0007669"/>
    <property type="project" value="UniProtKB-SubCell"/>
</dbReference>
<evidence type="ECO:0000256" key="14">
    <source>
        <dbReference type="SAM" id="MobiDB-lite"/>
    </source>
</evidence>
<keyword evidence="6" id="KW-0805">Transcription regulation</keyword>
<keyword evidence="7 11" id="KW-0238">DNA-binding</keyword>
<dbReference type="SMART" id="SM00249">
    <property type="entry name" value="PHD"/>
    <property type="match status" value="1"/>
</dbReference>
<feature type="compositionally biased region" description="Polar residues" evidence="14">
    <location>
        <begin position="560"/>
        <end position="569"/>
    </location>
</feature>
<dbReference type="PROSITE" id="PS50071">
    <property type="entry name" value="HOMEOBOX_2"/>
    <property type="match status" value="1"/>
</dbReference>
<evidence type="ECO:0000256" key="8">
    <source>
        <dbReference type="ARBA" id="ARBA00023155"/>
    </source>
</evidence>
<feature type="compositionally biased region" description="Basic residues" evidence="14">
    <location>
        <begin position="137"/>
        <end position="146"/>
    </location>
</feature>
<evidence type="ECO:0000256" key="5">
    <source>
        <dbReference type="ARBA" id="ARBA00022833"/>
    </source>
</evidence>
<dbReference type="InterPro" id="IPR001965">
    <property type="entry name" value="Znf_PHD"/>
</dbReference>
<feature type="compositionally biased region" description="Basic and acidic residues" evidence="14">
    <location>
        <begin position="22"/>
        <end position="34"/>
    </location>
</feature>
<feature type="region of interest" description="Disordered" evidence="14">
    <location>
        <begin position="694"/>
        <end position="782"/>
    </location>
</feature>
<dbReference type="InterPro" id="IPR011011">
    <property type="entry name" value="Znf_FYVE_PHD"/>
</dbReference>
<dbReference type="InterPro" id="IPR001356">
    <property type="entry name" value="HD"/>
</dbReference>
<dbReference type="Gene3D" id="1.10.10.60">
    <property type="entry name" value="Homeodomain-like"/>
    <property type="match status" value="1"/>
</dbReference>
<evidence type="ECO:0000256" key="9">
    <source>
        <dbReference type="ARBA" id="ARBA00023163"/>
    </source>
</evidence>
<dbReference type="PROSITE" id="PS01359">
    <property type="entry name" value="ZF_PHD_1"/>
    <property type="match status" value="1"/>
</dbReference>
<feature type="domain" description="PHD-type" evidence="15">
    <location>
        <begin position="241"/>
        <end position="298"/>
    </location>
</feature>
<evidence type="ECO:0000259" key="16">
    <source>
        <dbReference type="PROSITE" id="PS50071"/>
    </source>
</evidence>
<feature type="domain" description="Homeobox" evidence="16">
    <location>
        <begin position="633"/>
        <end position="693"/>
    </location>
</feature>
<dbReference type="OrthoDB" id="1903104at2759"/>
<gene>
    <name evidence="18 19" type="primary">LOC103700823</name>
</gene>
<name>A0A8B7BLK7_PHODC</name>
<evidence type="ECO:0000256" key="3">
    <source>
        <dbReference type="ARBA" id="ARBA00022723"/>
    </source>
</evidence>
<feature type="region of interest" description="Disordered" evidence="14">
    <location>
        <begin position="332"/>
        <end position="676"/>
    </location>
</feature>
<dbReference type="GO" id="GO:0010557">
    <property type="term" value="P:positive regulation of macromolecule biosynthetic process"/>
    <property type="evidence" value="ECO:0007669"/>
    <property type="project" value="UniProtKB-ARBA"/>
</dbReference>
<dbReference type="GeneID" id="103700823"/>
<feature type="compositionally biased region" description="Acidic residues" evidence="14">
    <location>
        <begin position="405"/>
        <end position="417"/>
    </location>
</feature>
<organism evidence="17 18">
    <name type="scientific">Phoenix dactylifera</name>
    <name type="common">Date palm</name>
    <dbReference type="NCBI Taxonomy" id="42345"/>
    <lineage>
        <taxon>Eukaryota</taxon>
        <taxon>Viridiplantae</taxon>
        <taxon>Streptophyta</taxon>
        <taxon>Embryophyta</taxon>
        <taxon>Tracheophyta</taxon>
        <taxon>Spermatophyta</taxon>
        <taxon>Magnoliopsida</taxon>
        <taxon>Liliopsida</taxon>
        <taxon>Arecaceae</taxon>
        <taxon>Coryphoideae</taxon>
        <taxon>Phoeniceae</taxon>
        <taxon>Phoenix</taxon>
    </lineage>
</organism>
<dbReference type="RefSeq" id="XP_017696778.2">
    <property type="nucleotide sequence ID" value="XM_017841289.3"/>
</dbReference>
<feature type="compositionally biased region" description="Basic residues" evidence="14">
    <location>
        <begin position="77"/>
        <end position="97"/>
    </location>
</feature>
<dbReference type="PANTHER" id="PTHR12628:SF13">
    <property type="entry name" value="HOMEOBOX PROTEIN HAT3.1"/>
    <property type="match status" value="1"/>
</dbReference>
<comment type="subcellular location">
    <subcellularLocation>
        <location evidence="1 11 13">Nucleus</location>
    </subcellularLocation>
</comment>
<dbReference type="SMART" id="SM00389">
    <property type="entry name" value="HOX"/>
    <property type="match status" value="1"/>
</dbReference>
<evidence type="ECO:0000259" key="15">
    <source>
        <dbReference type="PROSITE" id="PS50016"/>
    </source>
</evidence>
<evidence type="ECO:0000256" key="7">
    <source>
        <dbReference type="ARBA" id="ARBA00023125"/>
    </source>
</evidence>
<feature type="compositionally biased region" description="Basic and acidic residues" evidence="14">
    <location>
        <begin position="713"/>
        <end position="725"/>
    </location>
</feature>
<dbReference type="GO" id="GO:0008270">
    <property type="term" value="F:zinc ion binding"/>
    <property type="evidence" value="ECO:0007669"/>
    <property type="project" value="UniProtKB-KW"/>
</dbReference>
<dbReference type="InterPro" id="IPR017970">
    <property type="entry name" value="Homeobox_CS"/>
</dbReference>
<feature type="compositionally biased region" description="Basic and acidic residues" evidence="14">
    <location>
        <begin position="469"/>
        <end position="480"/>
    </location>
</feature>
<evidence type="ECO:0000256" key="13">
    <source>
        <dbReference type="RuleBase" id="RU000682"/>
    </source>
</evidence>
<dbReference type="FunFam" id="3.30.40.10:FF:000270">
    <property type="entry name" value="pathogenesis-related homeodomain protein-like"/>
    <property type="match status" value="1"/>
</dbReference>
<dbReference type="RefSeq" id="XP_008780923.2">
    <property type="nucleotide sequence ID" value="XM_008782701.3"/>
</dbReference>
<keyword evidence="17" id="KW-1185">Reference proteome</keyword>
<dbReference type="InterPro" id="IPR045876">
    <property type="entry name" value="PRHA-like_PHD-finger"/>
</dbReference>
<dbReference type="GO" id="GO:0003682">
    <property type="term" value="F:chromatin binding"/>
    <property type="evidence" value="ECO:0007669"/>
    <property type="project" value="TreeGrafter"/>
</dbReference>
<feature type="compositionally biased region" description="Basic and acidic residues" evidence="14">
    <location>
        <begin position="758"/>
        <end position="775"/>
    </location>
</feature>
<dbReference type="CDD" id="cd00086">
    <property type="entry name" value="homeodomain"/>
    <property type="match status" value="1"/>
</dbReference>
<evidence type="ECO:0000256" key="4">
    <source>
        <dbReference type="ARBA" id="ARBA00022771"/>
    </source>
</evidence>
<evidence type="ECO:0000256" key="6">
    <source>
        <dbReference type="ARBA" id="ARBA00023015"/>
    </source>
</evidence>
<evidence type="ECO:0000256" key="1">
    <source>
        <dbReference type="ARBA" id="ARBA00004123"/>
    </source>
</evidence>
<dbReference type="PROSITE" id="PS50016">
    <property type="entry name" value="ZF_PHD_2"/>
    <property type="match status" value="1"/>
</dbReference>
<sequence>MDIASPVGDSDHNINDLCPEQNSRHQEQGLKSDGMENDSAEVGCADRDHVDSEKLTTLAEHDKSIKSESEKADMKHGAKKNLKKSLQKGKKASKSLRGKKYFLRSSLDGVRVLRSMSKGKSKTAAESATPPINPTTKIRKKRRKVKGASNDEFSGTRKRVRYLLTRINYEQSLIDAYSSEGWKGQSLEKIRPEKELERAKSEILRCKLKIRDLFRCLDSLLSEGRLLKSLFDSDGQICSEDIFCAKCGSKDVSVDNDIILCDGTCDRGFHQKCLNPPLLSENIPPGDEGWLCPACDCKVDCIDLLNEFQGSVLSIGDSWEKVFPEAANSDRLYDLSNLPSDDSEDDNYDPDVPQVDTEDHMEESSSEEVHEEQSSSEESYFTYSSEYSGPSKKNKHNDDIGLSSDDSEDDDYDPEGPDPDKEIQKEGSSSDESDFTSDSDDFCAELNKIGGTDEVSAYSSPNLRPLDPSGERECVSDRNKNATNSELPSMLERDVSQKNALPMSGKRQRERLDYKKLYDETYGEASSDSSDDEDWSDESALKKGKKNDHVEETDVLPKAISQSIENYRSSGRAKRKTTVEHMVTKSDLVQKQVLLAVNEDTPKKAHQQRLQSTSLHHTQKHDDPREPDSKGNEATTSVQRRFGPVVTQKLHDYFNENQYPSRETRERLAVESGMTSRQISKWFENARHSMRVSAKEANHAVISTPDEGTSSTEAKRNNDKPDKGRVKNYASSGSKGKKSVGERNDAVGAGHRSSSGIKMEDTQENNRKKAIERELRKRRKSR</sequence>
<comment type="similarity">
    <text evidence="2">Belongs to the PHD-associated homeobox family.</text>
</comment>
<proteinExistence type="inferred from homology"/>
<feature type="region of interest" description="Disordered" evidence="14">
    <location>
        <begin position="1"/>
        <end position="97"/>
    </location>
</feature>
<feature type="compositionally biased region" description="Acidic residues" evidence="14">
    <location>
        <begin position="429"/>
        <end position="443"/>
    </location>
</feature>
<feature type="region of interest" description="Disordered" evidence="14">
    <location>
        <begin position="116"/>
        <end position="150"/>
    </location>
</feature>
<keyword evidence="4 12" id="KW-0863">Zinc-finger</keyword>
<evidence type="ECO:0000313" key="19">
    <source>
        <dbReference type="RefSeq" id="XP_017696778.2"/>
    </source>
</evidence>
<dbReference type="InterPro" id="IPR019787">
    <property type="entry name" value="Znf_PHD-finger"/>
</dbReference>
<dbReference type="CDD" id="cd15504">
    <property type="entry name" value="PHD_PRHA_like"/>
    <property type="match status" value="1"/>
</dbReference>
<dbReference type="InterPro" id="IPR019786">
    <property type="entry name" value="Zinc_finger_PHD-type_CS"/>
</dbReference>
<feature type="DNA-binding region" description="Homeobox" evidence="11">
    <location>
        <begin position="635"/>
        <end position="694"/>
    </location>
</feature>
<dbReference type="SUPFAM" id="SSF57903">
    <property type="entry name" value="FYVE/PHD zinc finger"/>
    <property type="match status" value="1"/>
</dbReference>
<keyword evidence="5" id="KW-0862">Zinc</keyword>
<dbReference type="KEGG" id="pda:103700823"/>
<dbReference type="PROSITE" id="PS00027">
    <property type="entry name" value="HOMEOBOX_1"/>
    <property type="match status" value="1"/>
</dbReference>
<dbReference type="GO" id="GO:0045814">
    <property type="term" value="P:negative regulation of gene expression, epigenetic"/>
    <property type="evidence" value="ECO:0007669"/>
    <property type="project" value="TreeGrafter"/>
</dbReference>
<dbReference type="GO" id="GO:0000981">
    <property type="term" value="F:DNA-binding transcription factor activity, RNA polymerase II-specific"/>
    <property type="evidence" value="ECO:0007669"/>
    <property type="project" value="InterPro"/>
</dbReference>
<feature type="compositionally biased region" description="Basic and acidic residues" evidence="14">
    <location>
        <begin position="510"/>
        <end position="519"/>
    </location>
</feature>
<dbReference type="Proteomes" id="UP000228380">
    <property type="component" value="Chromosome 16"/>
</dbReference>
<reference evidence="17" key="1">
    <citation type="journal article" date="2019" name="Nat. Commun.">
        <title>Genome-wide association mapping of date palm fruit traits.</title>
        <authorList>
            <person name="Hazzouri K.M."/>
            <person name="Gros-Balthazard M."/>
            <person name="Flowers J.M."/>
            <person name="Copetti D."/>
            <person name="Lemansour A."/>
            <person name="Lebrun M."/>
            <person name="Masmoudi K."/>
            <person name="Ferrand S."/>
            <person name="Dhar M.I."/>
            <person name="Fresquez Z.A."/>
            <person name="Rosas U."/>
            <person name="Zhang J."/>
            <person name="Talag J."/>
            <person name="Lee S."/>
            <person name="Kudrna D."/>
            <person name="Powell R.F."/>
            <person name="Leitch I.J."/>
            <person name="Krueger R.R."/>
            <person name="Wing R.A."/>
            <person name="Amiri K.M.A."/>
            <person name="Purugganan M.D."/>
        </authorList>
    </citation>
    <scope>NUCLEOTIDE SEQUENCE [LARGE SCALE GENOMIC DNA]</scope>
    <source>
        <strain evidence="17">cv. Khalas</strain>
    </source>
</reference>
<keyword evidence="10 11" id="KW-0539">Nucleus</keyword>
<dbReference type="Gene3D" id="3.30.40.10">
    <property type="entry name" value="Zinc/RING finger domain, C3HC4 (zinc finger)"/>
    <property type="match status" value="1"/>
</dbReference>
<feature type="compositionally biased region" description="Low complexity" evidence="14">
    <location>
        <begin position="376"/>
        <end position="388"/>
    </location>
</feature>
<evidence type="ECO:0000256" key="2">
    <source>
        <dbReference type="ARBA" id="ARBA00007427"/>
    </source>
</evidence>
<dbReference type="Pfam" id="PF00046">
    <property type="entry name" value="Homeodomain"/>
    <property type="match status" value="1"/>
</dbReference>
<keyword evidence="3" id="KW-0479">Metal-binding</keyword>
<evidence type="ECO:0000313" key="18">
    <source>
        <dbReference type="RefSeq" id="XP_008780923.2"/>
    </source>
</evidence>
<dbReference type="SUPFAM" id="SSF46689">
    <property type="entry name" value="Homeodomain-like"/>
    <property type="match status" value="1"/>
</dbReference>
<evidence type="ECO:0000256" key="10">
    <source>
        <dbReference type="ARBA" id="ARBA00023242"/>
    </source>
</evidence>
<keyword evidence="8 11" id="KW-0371">Homeobox</keyword>
<dbReference type="InterPro" id="IPR009057">
    <property type="entry name" value="Homeodomain-like_sf"/>
</dbReference>
<evidence type="ECO:0000256" key="12">
    <source>
        <dbReference type="PROSITE-ProRule" id="PRU00146"/>
    </source>
</evidence>
<protein>
    <submittedName>
        <fullName evidence="18 19">Homeobox protein HOX1A isoform X1</fullName>
    </submittedName>
</protein>
<reference evidence="18 19" key="2">
    <citation type="submission" date="2025-04" db="UniProtKB">
        <authorList>
            <consortium name="RefSeq"/>
        </authorList>
    </citation>
    <scope>IDENTIFICATION</scope>
    <source>
        <tissue evidence="18 19">Young leaves</tissue>
    </source>
</reference>
<evidence type="ECO:0000256" key="11">
    <source>
        <dbReference type="PROSITE-ProRule" id="PRU00108"/>
    </source>
</evidence>
<dbReference type="AlphaFoldDB" id="A0A8B7BLK7"/>
<dbReference type="GO" id="GO:0043565">
    <property type="term" value="F:sequence-specific DNA binding"/>
    <property type="evidence" value="ECO:0007669"/>
    <property type="project" value="UniProtKB-ARBA"/>
</dbReference>
<dbReference type="Pfam" id="PF00628">
    <property type="entry name" value="PHD"/>
    <property type="match status" value="1"/>
</dbReference>
<accession>A0A8B7BLK7</accession>
<keyword evidence="9" id="KW-0804">Transcription</keyword>
<evidence type="ECO:0000313" key="17">
    <source>
        <dbReference type="Proteomes" id="UP000228380"/>
    </source>
</evidence>
<feature type="compositionally biased region" description="Basic and acidic residues" evidence="14">
    <location>
        <begin position="44"/>
        <end position="76"/>
    </location>
</feature>
<dbReference type="PANTHER" id="PTHR12628">
    <property type="entry name" value="POLYCOMB-LIKE TRANSCRIPTION FACTOR"/>
    <property type="match status" value="1"/>
</dbReference>